<protein>
    <submittedName>
        <fullName evidence="10">AI-2E family transporter</fullName>
    </submittedName>
</protein>
<feature type="transmembrane region" description="Helical" evidence="9">
    <location>
        <begin position="12"/>
        <end position="28"/>
    </location>
</feature>
<comment type="subcellular location">
    <subcellularLocation>
        <location evidence="1">Cell membrane</location>
        <topology evidence="1">Multi-pass membrane protein</topology>
    </subcellularLocation>
</comment>
<evidence type="ECO:0000256" key="3">
    <source>
        <dbReference type="ARBA" id="ARBA00022448"/>
    </source>
</evidence>
<dbReference type="AlphaFoldDB" id="A0A975AI08"/>
<name>A0A975AI08_9FIRM</name>
<sequence length="395" mass="44281">MKLTNKQTKNLWDIVILAVIAGAIFFMRHDISGIIPPFIYALVLSYFLNPLIKMLEKRKIKRVYAILLVFVGIFLLIYLLFLSFVPTLVREVRDLANEVPNIIDFIQQFFQESQLADFKLPAFLPDGFFDFLDIDSQLGKLSDILTQYISSLPSAIFGAMKSLLNLIMTPLITFYYLKDKERFSEALLFFFNKEGKEKVKEGARRIDEVLGGFIRGQLLVAAFVGTLTGLGSWIIGIPNATIVGLVSGLTNIIPYFGPFLGGILPVILGLMNEPIMALWVLILIVVIQQIEGSFLSPQIMSHSVGLHPLAVMFSVLLFGSAFGVAGMILGVPIAGTIKVLFSYALEYRQKIREENISMDLDEDPTINTVDKNAPEHTEKPKEEPEKESKRPEKKV</sequence>
<evidence type="ECO:0000256" key="2">
    <source>
        <dbReference type="ARBA" id="ARBA00009773"/>
    </source>
</evidence>
<evidence type="ECO:0000256" key="9">
    <source>
        <dbReference type="SAM" id="Phobius"/>
    </source>
</evidence>
<dbReference type="InterPro" id="IPR002549">
    <property type="entry name" value="AI-2E-like"/>
</dbReference>
<dbReference type="Proteomes" id="UP000663499">
    <property type="component" value="Chromosome"/>
</dbReference>
<keyword evidence="6 9" id="KW-1133">Transmembrane helix</keyword>
<accession>A0A975AI08</accession>
<keyword evidence="4" id="KW-1003">Cell membrane</keyword>
<evidence type="ECO:0000256" key="4">
    <source>
        <dbReference type="ARBA" id="ARBA00022475"/>
    </source>
</evidence>
<feature type="transmembrane region" description="Helical" evidence="9">
    <location>
        <begin position="218"/>
        <end position="246"/>
    </location>
</feature>
<evidence type="ECO:0000313" key="11">
    <source>
        <dbReference type="Proteomes" id="UP000663499"/>
    </source>
</evidence>
<evidence type="ECO:0000313" key="10">
    <source>
        <dbReference type="EMBL" id="QSX09169.1"/>
    </source>
</evidence>
<evidence type="ECO:0000256" key="6">
    <source>
        <dbReference type="ARBA" id="ARBA00022989"/>
    </source>
</evidence>
<dbReference type="Pfam" id="PF01594">
    <property type="entry name" value="AI-2E_transport"/>
    <property type="match status" value="1"/>
</dbReference>
<organism evidence="10 11">
    <name type="scientific">Alkalibacter rhizosphaerae</name>
    <dbReference type="NCBI Taxonomy" id="2815577"/>
    <lineage>
        <taxon>Bacteria</taxon>
        <taxon>Bacillati</taxon>
        <taxon>Bacillota</taxon>
        <taxon>Clostridia</taxon>
        <taxon>Eubacteriales</taxon>
        <taxon>Eubacteriaceae</taxon>
        <taxon>Alkalibacter</taxon>
    </lineage>
</organism>
<feature type="compositionally biased region" description="Basic and acidic residues" evidence="8">
    <location>
        <begin position="372"/>
        <end position="395"/>
    </location>
</feature>
<feature type="transmembrane region" description="Helical" evidence="9">
    <location>
        <begin position="34"/>
        <end position="52"/>
    </location>
</feature>
<feature type="transmembrane region" description="Helical" evidence="9">
    <location>
        <begin position="64"/>
        <end position="85"/>
    </location>
</feature>
<evidence type="ECO:0000256" key="7">
    <source>
        <dbReference type="ARBA" id="ARBA00023136"/>
    </source>
</evidence>
<keyword evidence="3" id="KW-0813">Transport</keyword>
<feature type="transmembrane region" description="Helical" evidence="9">
    <location>
        <begin position="252"/>
        <end position="270"/>
    </location>
</feature>
<dbReference type="KEGG" id="alka:J0B03_03610"/>
<evidence type="ECO:0000256" key="8">
    <source>
        <dbReference type="SAM" id="MobiDB-lite"/>
    </source>
</evidence>
<gene>
    <name evidence="10" type="ORF">J0B03_03610</name>
</gene>
<evidence type="ECO:0000256" key="5">
    <source>
        <dbReference type="ARBA" id="ARBA00022692"/>
    </source>
</evidence>
<dbReference type="GO" id="GO:0005886">
    <property type="term" value="C:plasma membrane"/>
    <property type="evidence" value="ECO:0007669"/>
    <property type="project" value="UniProtKB-SubCell"/>
</dbReference>
<feature type="transmembrane region" description="Helical" evidence="9">
    <location>
        <begin position="315"/>
        <end position="341"/>
    </location>
</feature>
<keyword evidence="11" id="KW-1185">Reference proteome</keyword>
<keyword evidence="7 9" id="KW-0472">Membrane</keyword>
<comment type="similarity">
    <text evidence="2">Belongs to the autoinducer-2 exporter (AI-2E) (TC 2.A.86) family.</text>
</comment>
<feature type="transmembrane region" description="Helical" evidence="9">
    <location>
        <begin position="277"/>
        <end position="295"/>
    </location>
</feature>
<proteinExistence type="inferred from homology"/>
<dbReference type="EMBL" id="CP071444">
    <property type="protein sequence ID" value="QSX09169.1"/>
    <property type="molecule type" value="Genomic_DNA"/>
</dbReference>
<dbReference type="PANTHER" id="PTHR21716">
    <property type="entry name" value="TRANSMEMBRANE PROTEIN"/>
    <property type="match status" value="1"/>
</dbReference>
<keyword evidence="5 9" id="KW-0812">Transmembrane</keyword>
<reference evidence="10" key="1">
    <citation type="submission" date="2021-03" db="EMBL/GenBank/DDBJ databases">
        <title>Alkalibacter marinus sp. nov., isolated from tidal flat sediment.</title>
        <authorList>
            <person name="Namirimu T."/>
            <person name="Yang J.-A."/>
            <person name="Yang S.-H."/>
            <person name="Kim Y.-J."/>
            <person name="Kwon K.K."/>
        </authorList>
    </citation>
    <scope>NUCLEOTIDE SEQUENCE</scope>
    <source>
        <strain evidence="10">ES005</strain>
    </source>
</reference>
<dbReference type="RefSeq" id="WP_207300508.1">
    <property type="nucleotide sequence ID" value="NZ_CP071444.1"/>
</dbReference>
<feature type="transmembrane region" description="Helical" evidence="9">
    <location>
        <begin position="155"/>
        <end position="177"/>
    </location>
</feature>
<dbReference type="GO" id="GO:0055085">
    <property type="term" value="P:transmembrane transport"/>
    <property type="evidence" value="ECO:0007669"/>
    <property type="project" value="TreeGrafter"/>
</dbReference>
<dbReference type="PANTHER" id="PTHR21716:SF53">
    <property type="entry name" value="PERMEASE PERM-RELATED"/>
    <property type="match status" value="1"/>
</dbReference>
<feature type="region of interest" description="Disordered" evidence="8">
    <location>
        <begin position="359"/>
        <end position="395"/>
    </location>
</feature>
<evidence type="ECO:0000256" key="1">
    <source>
        <dbReference type="ARBA" id="ARBA00004651"/>
    </source>
</evidence>